<feature type="compositionally biased region" description="Basic and acidic residues" evidence="4">
    <location>
        <begin position="231"/>
        <end position="240"/>
    </location>
</feature>
<evidence type="ECO:0000256" key="4">
    <source>
        <dbReference type="SAM" id="MobiDB-lite"/>
    </source>
</evidence>
<dbReference type="EMBL" id="KV454542">
    <property type="protein sequence ID" value="ODV66670.1"/>
    <property type="molecule type" value="Genomic_DNA"/>
</dbReference>
<feature type="region of interest" description="Disordered" evidence="4">
    <location>
        <begin position="1587"/>
        <end position="1681"/>
    </location>
</feature>
<dbReference type="GO" id="GO:0006325">
    <property type="term" value="P:chromatin organization"/>
    <property type="evidence" value="ECO:0007669"/>
    <property type="project" value="InterPro"/>
</dbReference>
<evidence type="ECO:0000313" key="5">
    <source>
        <dbReference type="EMBL" id="ODV66670.1"/>
    </source>
</evidence>
<reference evidence="6" key="1">
    <citation type="submission" date="2016-05" db="EMBL/GenBank/DDBJ databases">
        <title>Comparative genomics of biotechnologically important yeasts.</title>
        <authorList>
            <consortium name="DOE Joint Genome Institute"/>
            <person name="Riley R."/>
            <person name="Haridas S."/>
            <person name="Wolfe K.H."/>
            <person name="Lopes M.R."/>
            <person name="Hittinger C.T."/>
            <person name="Goker M."/>
            <person name="Salamov A."/>
            <person name="Wisecaver J."/>
            <person name="Long T.M."/>
            <person name="Aerts A.L."/>
            <person name="Barry K."/>
            <person name="Choi C."/>
            <person name="Clum A."/>
            <person name="Coughlan A.Y."/>
            <person name="Deshpande S."/>
            <person name="Douglass A.P."/>
            <person name="Hanson S.J."/>
            <person name="Klenk H.-P."/>
            <person name="Labutti K."/>
            <person name="Lapidus A."/>
            <person name="Lindquist E."/>
            <person name="Lipzen A."/>
            <person name="Meier-Kolthoff J.P."/>
            <person name="Ohm R.A."/>
            <person name="Otillar R.P."/>
            <person name="Pangilinan J."/>
            <person name="Peng Y."/>
            <person name="Rokas A."/>
            <person name="Rosa C.A."/>
            <person name="Scheuner C."/>
            <person name="Sibirny A.A."/>
            <person name="Slot J.C."/>
            <person name="Stielow J.B."/>
            <person name="Sun H."/>
            <person name="Kurtzman C.P."/>
            <person name="Blackwell M."/>
            <person name="Grigoriev I.V."/>
            <person name="Jeffries T.W."/>
        </authorList>
    </citation>
    <scope>NUCLEOTIDE SEQUENCE [LARGE SCALE GENOMIC DNA]</scope>
    <source>
        <strain evidence="6">NRRL Y-1933</strain>
    </source>
</reference>
<dbReference type="GO" id="GO:0005634">
    <property type="term" value="C:nucleus"/>
    <property type="evidence" value="ECO:0007669"/>
    <property type="project" value="UniProtKB-SubCell"/>
</dbReference>
<evidence type="ECO:0000256" key="1">
    <source>
        <dbReference type="ARBA" id="ARBA00004123"/>
    </source>
</evidence>
<evidence type="ECO:0008006" key="7">
    <source>
        <dbReference type="Google" id="ProtNLM"/>
    </source>
</evidence>
<dbReference type="PANTHER" id="PTHR15502:SF7">
    <property type="entry name" value="CALCINEURIN-BINDING PROTEIN CABIN-1"/>
    <property type="match status" value="1"/>
</dbReference>
<name>A0A1E4RHE2_9ASCO</name>
<comment type="subcellular location">
    <subcellularLocation>
        <location evidence="1">Nucleus</location>
    </subcellularLocation>
</comment>
<evidence type="ECO:0000256" key="2">
    <source>
        <dbReference type="ARBA" id="ARBA00007335"/>
    </source>
</evidence>
<dbReference type="PANTHER" id="PTHR15502">
    <property type="entry name" value="CALCINEURIN-BINDING PROTEIN CABIN 1-RELATED"/>
    <property type="match status" value="1"/>
</dbReference>
<keyword evidence="3" id="KW-0539">Nucleus</keyword>
<accession>A0A1E4RHE2</accession>
<sequence>MEEVTLKDFFKQLFYVMIDDFIICLIYQDADEKLLNTIYDIFIYLDIKKLIRFTLEYTLSGKSESDDILGLLPINSKALKKYHHLLSRLNDSSTPLDKSYLDKELKFVNKRLFFLKPIKDEFLEQIENIKKNNVVEIPIRGALNWGSIIDDINDFLKKNQDKEKLHDFSKAKIKDLDPYYLTESSIEKITFKIPEIKSLDENDEFFDAQEENNELKKEDPIEEPENKVEIIGDADEDRKNPNKPQVQRSSKRLARNDSITDEIQIIELTKDSFFNTNTFLKELNEYLNLLDDKEEHLKVGDITEIYLNNDQSFANVSPYIKDFLKIINNWNPRVFTSGLFVTESSESPSVSEDEKVKLLEVLSNFGSKKDTSKSDETIPELSNYENQDIILNLLKSISDSSCHLETCKMIILEHLFGCHLYDSYSDVTKRVCLISDTIWPKKLYEKVKEWLIQSENFLMNYWKINTPNPNNALECFAFIIGIFEVLVDTYVGIIDQVNNLIASQGKKPQSKSTKANISSLTTEMIKFNDKINKWNELIESQIFSLLPLDELCKIDGLSYYIRYKWALIFKEKARNTAWEENRYIAIQLQELLTLLNQYEMMDIRIPLPNYENICEVSIELINYQSITAYVLSMFSKILYTNDTDDEAIQILENKILTMIEGSEIELDSLNSVKAFLDKYPIDMKLNLWNILFLYYDEKKQFPKFQYGFENNLEFLLTYLSSETYLENKGSRYPILLKVLGSYGDYLNSYLTRLADNSWHLPNLDIIGLHKTLKNLLKFFEMLSLYFIHEDASRITSSKLSVKSKSSKAYNKLFDIHIQTICVFSIYFREYIMKTQGNNQSTTKNIEEIIHNLLSSFHYMLALINLCDGADGLFLRLSQEILLGLKCSTEKELIQLISCRFHYSVNIGSFAPFDHKTNQTGQLDSNSTADLVRFILPLCFKKNPLLYAPKADMKLLIDGLYEVVGDPDFDSDDFLTLNNETFKYFLQSTSITPKFFKEAFYGLVKLDFDPPKNNLSVVHDGLYYLQALLIFNSYKIRKKSMQSRAVELEHIILLLKNDLIYCSNRVESWFLLGQAYGFLVEDDLIWTSDKLTIADRKITTANLQRKSLICYLMAINQASSIGATNPGASATIKPVIGLLMSSFAKEAYSAVMEPMAMHAFKVQANPRFVKGEFGALFINVSPESPVKMNLVLKVIQQSLHIAIRAKPFEWTNYYYLSKVQRKLDKPHQLVMESIQRSAELAKNHTNAPDPIIEPHYRSCSLIYKYVKADKMDIPTALAYMAKDSVIDVPLTEEEKAKLDKKEFFKLMIASLKKIISYDKKKWQHKPRYRLAKILFEEFDDVENAKEEMSSIVSVKPTSKTLVLIWKPENERPGIHFFYTYQYSLFYIILLSKELNLISLIQMLPKLRRSNSTMVSLYNAWETLCSTICKIIRTLLQVKESFTENFLQSFSYQSFILNSKSFVESMKNGGIPDALKIHLCFLHAINDMKKFNNGFGPTSLIDDTIVAIYVRIYLYFDHKIDKNPSQAPETESPNGKIKKLAKRDIFPFANDILNTFKKDIENILKENPEIYNQFAKEANQLNKILEEVKPNGSEIPSTINDAKNDEGNTINGHNQEPALGVPKLPEPENSNDGSPAKQVETTDKLDTPIPISPEKSGEKHILEDGDLLSPKRPKANRISDLIG</sequence>
<protein>
    <recommendedName>
        <fullName evidence="7">Histone transcription regulator 3 homolog</fullName>
    </recommendedName>
</protein>
<dbReference type="RefSeq" id="XP_020075737.1">
    <property type="nucleotide sequence ID" value="XM_020219787.1"/>
</dbReference>
<organism evidence="5 6">
    <name type="scientific">Hyphopichia burtonii NRRL Y-1933</name>
    <dbReference type="NCBI Taxonomy" id="984485"/>
    <lineage>
        <taxon>Eukaryota</taxon>
        <taxon>Fungi</taxon>
        <taxon>Dikarya</taxon>
        <taxon>Ascomycota</taxon>
        <taxon>Saccharomycotina</taxon>
        <taxon>Pichiomycetes</taxon>
        <taxon>Debaryomycetaceae</taxon>
        <taxon>Hyphopichia</taxon>
    </lineage>
</organism>
<dbReference type="GeneID" id="30994337"/>
<comment type="similarity">
    <text evidence="2">Belongs to the HIR3 family.</text>
</comment>
<dbReference type="Proteomes" id="UP000095085">
    <property type="component" value="Unassembled WGS sequence"/>
</dbReference>
<dbReference type="STRING" id="984485.A0A1E4RHE2"/>
<feature type="compositionally biased region" description="Polar residues" evidence="4">
    <location>
        <begin position="1592"/>
        <end position="1612"/>
    </location>
</feature>
<proteinExistence type="inferred from homology"/>
<dbReference type="GO" id="GO:0000417">
    <property type="term" value="C:HIR complex"/>
    <property type="evidence" value="ECO:0007669"/>
    <property type="project" value="TreeGrafter"/>
</dbReference>
<gene>
    <name evidence="5" type="ORF">HYPBUDRAFT_141352</name>
</gene>
<evidence type="ECO:0000256" key="3">
    <source>
        <dbReference type="ARBA" id="ARBA00023242"/>
    </source>
</evidence>
<dbReference type="GO" id="GO:0031491">
    <property type="term" value="F:nucleosome binding"/>
    <property type="evidence" value="ECO:0007669"/>
    <property type="project" value="TreeGrafter"/>
</dbReference>
<evidence type="ECO:0000313" key="6">
    <source>
        <dbReference type="Proteomes" id="UP000095085"/>
    </source>
</evidence>
<feature type="region of interest" description="Disordered" evidence="4">
    <location>
        <begin position="231"/>
        <end position="253"/>
    </location>
</feature>
<dbReference type="InterPro" id="IPR033053">
    <property type="entry name" value="Hir3/CABIN1"/>
</dbReference>
<keyword evidence="6" id="KW-1185">Reference proteome</keyword>
<dbReference type="OrthoDB" id="77564at2759"/>